<dbReference type="KEGG" id="pbl:PAAG_11884"/>
<organism evidence="1 2">
    <name type="scientific">Paracoccidioides lutzii (strain ATCC MYA-826 / Pb01)</name>
    <name type="common">Paracoccidioides brasiliensis</name>
    <dbReference type="NCBI Taxonomy" id="502779"/>
    <lineage>
        <taxon>Eukaryota</taxon>
        <taxon>Fungi</taxon>
        <taxon>Dikarya</taxon>
        <taxon>Ascomycota</taxon>
        <taxon>Pezizomycotina</taxon>
        <taxon>Eurotiomycetes</taxon>
        <taxon>Eurotiomycetidae</taxon>
        <taxon>Onygenales</taxon>
        <taxon>Ajellomycetaceae</taxon>
        <taxon>Paracoccidioides</taxon>
    </lineage>
</organism>
<dbReference type="HOGENOM" id="CLU_1816374_0_0_1"/>
<dbReference type="EMBL" id="KN294002">
    <property type="protein sequence ID" value="KGQ01420.1"/>
    <property type="molecule type" value="Genomic_DNA"/>
</dbReference>
<accession>A0A0A2V5J5</accession>
<name>A0A0A2V5J5_PARBA</name>
<dbReference type="VEuPathDB" id="FungiDB:PAAG_11884"/>
<dbReference type="Proteomes" id="UP000002059">
    <property type="component" value="Partially assembled WGS sequence"/>
</dbReference>
<gene>
    <name evidence="1" type="ORF">PAAG_11884</name>
</gene>
<dbReference type="OrthoDB" id="10458908at2759"/>
<sequence>MGPSQVDTSYHTIIGNCWFTVLELVAQERLFLRTQWTNPAHKPHIVRRRSTICTSERVEADRRAEFLRHELESRSGGQKSTQNVCRSAGNLAMTPPVDIRLPKPREQQYAGAKFPSPLREISETMGVELHGMLFHLPESSTT</sequence>
<proteinExistence type="predicted"/>
<keyword evidence="2" id="KW-1185">Reference proteome</keyword>
<dbReference type="RefSeq" id="XP_015702942.1">
    <property type="nucleotide sequence ID" value="XM_015847454.1"/>
</dbReference>
<dbReference type="AlphaFoldDB" id="A0A0A2V5J5"/>
<reference evidence="1 2" key="1">
    <citation type="journal article" date="2011" name="PLoS Genet.">
        <title>Comparative genomic analysis of human fungal pathogens causing paracoccidioidomycosis.</title>
        <authorList>
            <person name="Desjardins C.A."/>
            <person name="Champion M.D."/>
            <person name="Holder J.W."/>
            <person name="Muszewska A."/>
            <person name="Goldberg J."/>
            <person name="Bailao A.M."/>
            <person name="Brigido M.M."/>
            <person name="Ferreira M.E."/>
            <person name="Garcia A.M."/>
            <person name="Grynberg M."/>
            <person name="Gujja S."/>
            <person name="Heiman D.I."/>
            <person name="Henn M.R."/>
            <person name="Kodira C.D."/>
            <person name="Leon-Narvaez H."/>
            <person name="Longo L.V."/>
            <person name="Ma L.J."/>
            <person name="Malavazi I."/>
            <person name="Matsuo A.L."/>
            <person name="Morais F.V."/>
            <person name="Pereira M."/>
            <person name="Rodriguez-Brito S."/>
            <person name="Sakthikumar S."/>
            <person name="Salem-Izacc S.M."/>
            <person name="Sykes S.M."/>
            <person name="Teixeira M.M."/>
            <person name="Vallejo M.C."/>
            <person name="Walter M.E."/>
            <person name="Yandava C."/>
            <person name="Young S."/>
            <person name="Zeng Q."/>
            <person name="Zucker J."/>
            <person name="Felipe M.S."/>
            <person name="Goldman G.H."/>
            <person name="Haas B.J."/>
            <person name="McEwen J.G."/>
            <person name="Nino-Vega G."/>
            <person name="Puccia R."/>
            <person name="San-Blas G."/>
            <person name="Soares C.M."/>
            <person name="Birren B.W."/>
            <person name="Cuomo C.A."/>
        </authorList>
    </citation>
    <scope>NUCLEOTIDE SEQUENCE [LARGE SCALE GENOMIC DNA]</scope>
    <source>
        <strain evidence="2">ATCC MYA-826 / Pb01</strain>
    </source>
</reference>
<evidence type="ECO:0000313" key="2">
    <source>
        <dbReference type="Proteomes" id="UP000002059"/>
    </source>
</evidence>
<dbReference type="GeneID" id="26970729"/>
<evidence type="ECO:0000313" key="1">
    <source>
        <dbReference type="EMBL" id="KGQ01420.1"/>
    </source>
</evidence>
<protein>
    <submittedName>
        <fullName evidence="1">Uncharacterized protein</fullName>
    </submittedName>
</protein>